<dbReference type="Proteomes" id="UP000252792">
    <property type="component" value="Unassembled WGS sequence"/>
</dbReference>
<accession>A0A366JCI1</accession>
<evidence type="ECO:0000313" key="1">
    <source>
        <dbReference type="EMBL" id="RBP84130.1"/>
    </source>
</evidence>
<keyword evidence="2" id="KW-1185">Reference proteome</keyword>
<dbReference type="AlphaFoldDB" id="A0A366JCI1"/>
<dbReference type="PANTHER" id="PTHR38075:SF1">
    <property type="entry name" value="DUF4139 DOMAIN-CONTAINING PROTEIN"/>
    <property type="match status" value="1"/>
</dbReference>
<organism evidence="1 2">
    <name type="scientific">Marinomonas rhizomae</name>
    <dbReference type="NCBI Taxonomy" id="491948"/>
    <lineage>
        <taxon>Bacteria</taxon>
        <taxon>Pseudomonadati</taxon>
        <taxon>Pseudomonadota</taxon>
        <taxon>Gammaproteobacteria</taxon>
        <taxon>Oceanospirillales</taxon>
        <taxon>Oceanospirillaceae</taxon>
        <taxon>Marinomonas</taxon>
    </lineage>
</organism>
<proteinExistence type="predicted"/>
<name>A0A366JCI1_9GAMM</name>
<sequence>MGKDSSRQPDYRYNQKDSVMNKQPVYFCLSILLGATTHNAFASPLNAVIGLDNSQIVETSKQLSLHPNSGSLLPLQDNFAPITHLENDVNANWFDLINQKVRVEHKQRELNYTGTLAKIEQNTRSFVLSNKEFSMTLPMDDFYLIPLENSNSVDTKTKDKTDTNKATPYKVSYQTNELSWTPQLSLIFDGDNVSISQQALIHNNSSSTIEIQNSLLHYSRSSAPRLYKAERSSLAMSTDRADVNYQDNEVSYSLGGAILSIAPYSNTLIPLPSSKSTIDKQTQKAKLYTYGSNSGKISLNFYNNVSFSLRKNGLPGEYKTFWKRGDLLIPGNTMHLDTNREGRSVSVMTNKSQDITGYLTLVSASSQKLPSTQVWKATIENHSNTPQQYSIEQSTNGVVEVLEGSDVVPINANSLIISGEIKANSQKTITYKVDVKN</sequence>
<dbReference type="EMBL" id="QNSE01000004">
    <property type="protein sequence ID" value="RBP84130.1"/>
    <property type="molecule type" value="Genomic_DNA"/>
</dbReference>
<gene>
    <name evidence="1" type="ORF">DFP80_10433</name>
</gene>
<dbReference type="PANTHER" id="PTHR38075">
    <property type="entry name" value="DUF4139 DOMAIN-CONTAINING PROTEIN"/>
    <property type="match status" value="1"/>
</dbReference>
<evidence type="ECO:0008006" key="3">
    <source>
        <dbReference type="Google" id="ProtNLM"/>
    </source>
</evidence>
<evidence type="ECO:0000313" key="2">
    <source>
        <dbReference type="Proteomes" id="UP000252792"/>
    </source>
</evidence>
<protein>
    <recommendedName>
        <fullName evidence="3">DUF4139 domain-containing protein</fullName>
    </recommendedName>
</protein>
<comment type="caution">
    <text evidence="1">The sequence shown here is derived from an EMBL/GenBank/DDBJ whole genome shotgun (WGS) entry which is preliminary data.</text>
</comment>
<reference evidence="1 2" key="1">
    <citation type="submission" date="2018-06" db="EMBL/GenBank/DDBJ databases">
        <title>Genomic Encyclopedia of Type Strains, Phase III (KMG-III): the genomes of soil and plant-associated and newly described type strains.</title>
        <authorList>
            <person name="Whitman W."/>
        </authorList>
    </citation>
    <scope>NUCLEOTIDE SEQUENCE [LARGE SCALE GENOMIC DNA]</scope>
    <source>
        <strain evidence="1 2">CECT 7377</strain>
    </source>
</reference>